<dbReference type="AlphaFoldDB" id="A0A3G1L1S0"/>
<dbReference type="EMBL" id="CP017634">
    <property type="protein sequence ID" value="ATW28742.1"/>
    <property type="molecule type" value="Genomic_DNA"/>
</dbReference>
<proteinExistence type="predicted"/>
<gene>
    <name evidence="1" type="ORF">DCMF_19060</name>
</gene>
<sequence length="99" mass="11506">MNREEIICDYDLLRQAADEFRRQPGPENAQRVVDCYTGRYLDDLEALWAESARLQCEDGFLEAADALLENYRNSGERAKAMDLLRRCTGLSYHGHRYDT</sequence>
<evidence type="ECO:0000313" key="2">
    <source>
        <dbReference type="Proteomes" id="UP000323521"/>
    </source>
</evidence>
<dbReference type="KEGG" id="fwa:DCMF_19060"/>
<accession>A0A3G1L1S0</accession>
<dbReference type="Proteomes" id="UP000323521">
    <property type="component" value="Chromosome"/>
</dbReference>
<evidence type="ECO:0000313" key="1">
    <source>
        <dbReference type="EMBL" id="ATW28742.1"/>
    </source>
</evidence>
<protein>
    <submittedName>
        <fullName evidence="1">Uncharacterized protein</fullName>
    </submittedName>
</protein>
<name>A0A3G1L1S0_FORW1</name>
<keyword evidence="2" id="KW-1185">Reference proteome</keyword>
<dbReference type="Gene3D" id="1.25.40.10">
    <property type="entry name" value="Tetratricopeptide repeat domain"/>
    <property type="match status" value="1"/>
</dbReference>
<reference evidence="1 2" key="1">
    <citation type="submission" date="2016-10" db="EMBL/GenBank/DDBJ databases">
        <title>Complete Genome Sequence of Peptococcaceae strain DCMF.</title>
        <authorList>
            <person name="Edwards R.J."/>
            <person name="Holland S.I."/>
            <person name="Deshpande N.P."/>
            <person name="Wong Y.K."/>
            <person name="Ertan H."/>
            <person name="Manefield M."/>
            <person name="Russell T.L."/>
            <person name="Lee M.J."/>
        </authorList>
    </citation>
    <scope>NUCLEOTIDE SEQUENCE [LARGE SCALE GENOMIC DNA]</scope>
    <source>
        <strain evidence="1 2">DCMF</strain>
    </source>
</reference>
<dbReference type="InterPro" id="IPR011990">
    <property type="entry name" value="TPR-like_helical_dom_sf"/>
</dbReference>
<organism evidence="1 2">
    <name type="scientific">Formimonas warabiya</name>
    <dbReference type="NCBI Taxonomy" id="1761012"/>
    <lineage>
        <taxon>Bacteria</taxon>
        <taxon>Bacillati</taxon>
        <taxon>Bacillota</taxon>
        <taxon>Clostridia</taxon>
        <taxon>Eubacteriales</taxon>
        <taxon>Peptococcaceae</taxon>
        <taxon>Candidatus Formimonas</taxon>
    </lineage>
</organism>